<organism evidence="1 2">
    <name type="scientific">Pseudomonas syringae pv. cilantro</name>
    <dbReference type="NCBI Taxonomy" id="81035"/>
    <lineage>
        <taxon>Bacteria</taxon>
        <taxon>Pseudomonadati</taxon>
        <taxon>Pseudomonadota</taxon>
        <taxon>Gammaproteobacteria</taxon>
        <taxon>Pseudomonadales</taxon>
        <taxon>Pseudomonadaceae</taxon>
        <taxon>Pseudomonas</taxon>
        <taxon>Pseudomonas syringae</taxon>
    </lineage>
</organism>
<dbReference type="RefSeq" id="WP_230081010.1">
    <property type="nucleotide sequence ID" value="NZ_LGLN01000035.1"/>
</dbReference>
<reference evidence="1 2" key="1">
    <citation type="submission" date="2015-07" db="EMBL/GenBank/DDBJ databases">
        <authorList>
            <person name="Noorani M."/>
        </authorList>
    </citation>
    <scope>NUCLEOTIDE SEQUENCE [LARGE SCALE GENOMIC DNA]</scope>
    <source>
        <strain evidence="1 2">0788_9</strain>
    </source>
</reference>
<dbReference type="Proteomes" id="UP000037891">
    <property type="component" value="Unassembled WGS sequence"/>
</dbReference>
<protein>
    <submittedName>
        <fullName evidence="1">Phage excisionase</fullName>
    </submittedName>
</protein>
<name>A0A0N0GFV8_PSESX</name>
<evidence type="ECO:0000313" key="1">
    <source>
        <dbReference type="EMBL" id="KPC32560.1"/>
    </source>
</evidence>
<evidence type="ECO:0000313" key="2">
    <source>
        <dbReference type="Proteomes" id="UP000037891"/>
    </source>
</evidence>
<dbReference type="PATRIC" id="fig|81035.3.peg.4893"/>
<gene>
    <name evidence="1" type="ORF">ABJ99_4583</name>
</gene>
<proteinExistence type="predicted"/>
<sequence length="81" mass="9819">MRYMTIRKFASESGYSEDAIRSKIRDGIWRFGEIWYRAPDDWKGSKLRAAKDIEYQKEKWADEQKRTTERNAWVRDLRASL</sequence>
<dbReference type="EMBL" id="LGLN01000035">
    <property type="protein sequence ID" value="KPC32560.1"/>
    <property type="molecule type" value="Genomic_DNA"/>
</dbReference>
<comment type="caution">
    <text evidence="1">The sequence shown here is derived from an EMBL/GenBank/DDBJ whole genome shotgun (WGS) entry which is preliminary data.</text>
</comment>
<reference evidence="1 2" key="2">
    <citation type="submission" date="2015-10" db="EMBL/GenBank/DDBJ databases">
        <title>Comparative genomics and high-throughput reverse genetic screens identify a new phytobacterial MAMP and an Arabidopsis receptor required for immune elicitation.</title>
        <authorList>
            <person name="Mott G.A."/>
            <person name="Thakur S."/>
            <person name="Wang P.W."/>
            <person name="Desveaux D."/>
            <person name="Guttman D.S."/>
        </authorList>
    </citation>
    <scope>NUCLEOTIDE SEQUENCE [LARGE SCALE GENOMIC DNA]</scope>
    <source>
        <strain evidence="1 2">0788_9</strain>
    </source>
</reference>
<dbReference type="AlphaFoldDB" id="A0A0N0GFV8"/>
<accession>A0A0N0GFV8</accession>